<accession>A0ABU0PQ35</accession>
<comment type="caution">
    <text evidence="2">The sequence shown here is derived from an EMBL/GenBank/DDBJ whole genome shotgun (WGS) entry which is preliminary data.</text>
</comment>
<evidence type="ECO:0000313" key="2">
    <source>
        <dbReference type="EMBL" id="MDQ0675677.1"/>
    </source>
</evidence>
<feature type="compositionally biased region" description="Low complexity" evidence="1">
    <location>
        <begin position="8"/>
        <end position="32"/>
    </location>
</feature>
<evidence type="ECO:0000313" key="3">
    <source>
        <dbReference type="Proteomes" id="UP001236806"/>
    </source>
</evidence>
<organism evidence="2 3">
    <name type="scientific">Pseudarthrobacter siccitolerans</name>
    <dbReference type="NCBI Taxonomy" id="861266"/>
    <lineage>
        <taxon>Bacteria</taxon>
        <taxon>Bacillati</taxon>
        <taxon>Actinomycetota</taxon>
        <taxon>Actinomycetes</taxon>
        <taxon>Micrococcales</taxon>
        <taxon>Micrococcaceae</taxon>
        <taxon>Pseudarthrobacter</taxon>
    </lineage>
</organism>
<sequence>MAGREGDAVGAGSVGSAAPVGESEVGDGVAVGAIGGGSTGAGARDVSTGADVVNV</sequence>
<dbReference type="EMBL" id="JAUSXB010000001">
    <property type="protein sequence ID" value="MDQ0675677.1"/>
    <property type="molecule type" value="Genomic_DNA"/>
</dbReference>
<evidence type="ECO:0000256" key="1">
    <source>
        <dbReference type="SAM" id="MobiDB-lite"/>
    </source>
</evidence>
<proteinExistence type="predicted"/>
<feature type="region of interest" description="Disordered" evidence="1">
    <location>
        <begin position="1"/>
        <end position="55"/>
    </location>
</feature>
<dbReference type="RefSeq" id="WP_306639298.1">
    <property type="nucleotide sequence ID" value="NZ_JAUSXB010000001.1"/>
</dbReference>
<reference evidence="2 3" key="1">
    <citation type="submission" date="2023-07" db="EMBL/GenBank/DDBJ databases">
        <title>Comparative genomics of wheat-associated soil bacteria to identify genetic determinants of phenazine resistance.</title>
        <authorList>
            <person name="Mouncey N."/>
        </authorList>
    </citation>
    <scope>NUCLEOTIDE SEQUENCE [LARGE SCALE GENOMIC DNA]</scope>
    <source>
        <strain evidence="2 3">W1I3</strain>
    </source>
</reference>
<keyword evidence="3" id="KW-1185">Reference proteome</keyword>
<gene>
    <name evidence="2" type="ORF">QFZ36_003238</name>
</gene>
<name>A0ABU0PQ35_9MICC</name>
<dbReference type="Proteomes" id="UP001236806">
    <property type="component" value="Unassembled WGS sequence"/>
</dbReference>
<protein>
    <submittedName>
        <fullName evidence="2">Uncharacterized protein</fullName>
    </submittedName>
</protein>